<dbReference type="GO" id="GO:0097266">
    <property type="term" value="F:phenylacetyl-CoA 1,2-epoxidase activity"/>
    <property type="evidence" value="ECO:0007669"/>
    <property type="project" value="UniProtKB-EC"/>
</dbReference>
<keyword evidence="2" id="KW-1185">Reference proteome</keyword>
<dbReference type="Gene3D" id="1.20.1260.10">
    <property type="match status" value="1"/>
</dbReference>
<dbReference type="InterPro" id="IPR052703">
    <property type="entry name" value="Aromatic_CoA_ox/epox"/>
</dbReference>
<reference evidence="2" key="1">
    <citation type="journal article" date="2019" name="Int. J. Syst. Evol. Microbiol.">
        <title>The Global Catalogue of Microorganisms (GCM) 10K type strain sequencing project: providing services to taxonomists for standard genome sequencing and annotation.</title>
        <authorList>
            <consortium name="The Broad Institute Genomics Platform"/>
            <consortium name="The Broad Institute Genome Sequencing Center for Infectious Disease"/>
            <person name="Wu L."/>
            <person name="Ma J."/>
        </authorList>
    </citation>
    <scope>NUCLEOTIDE SEQUENCE [LARGE SCALE GENOMIC DNA]</scope>
    <source>
        <strain evidence="2">R28</strain>
    </source>
</reference>
<dbReference type="NCBIfam" id="TIGR02158">
    <property type="entry name" value="PA_CoA_Oxy3"/>
    <property type="match status" value="1"/>
</dbReference>
<accession>A0ABW4VZE3</accession>
<protein>
    <submittedName>
        <fullName evidence="1">1,2-phenylacetyl-CoA epoxidase subunit PaaC</fullName>
        <ecNumber evidence="1">1.14.13.149</ecNumber>
    </submittedName>
</protein>
<dbReference type="InterPro" id="IPR012347">
    <property type="entry name" value="Ferritin-like"/>
</dbReference>
<dbReference type="InterPro" id="IPR011882">
    <property type="entry name" value="PaaC"/>
</dbReference>
<dbReference type="SUPFAM" id="SSF47240">
    <property type="entry name" value="Ferritin-like"/>
    <property type="match status" value="1"/>
</dbReference>
<sequence>MTVIETAEQAKQDASYLKAITELLYQLADDDFIISFRGSEWLGLAPHIEEDVAFSSITQNTMGHAVMYYGLLEELGVGKADALAHERGPEQRRNGIYLEKRNGEGSYLEEPYYDWALAVVRNYFYEALKKVKLEAVSDGSYKPLANVAKKALMEQTYHLAHWKMWMNQLQHATDDARERIQQRVEEAWSEFEDVLELGRFGPDMVMHKLISSEEYLKEAWLKEVSVVLVNTPSTPLGKKYGSGRNGDHTTDLEQASQIFAEVYNSDKSAVW</sequence>
<name>A0ABW4VZE3_9BACI</name>
<evidence type="ECO:0000313" key="2">
    <source>
        <dbReference type="Proteomes" id="UP001597383"/>
    </source>
</evidence>
<dbReference type="RefSeq" id="WP_377555391.1">
    <property type="nucleotide sequence ID" value="NZ_JBHUHQ010000009.1"/>
</dbReference>
<dbReference type="Pfam" id="PF05138">
    <property type="entry name" value="PaaA_PaaC"/>
    <property type="match status" value="1"/>
</dbReference>
<comment type="caution">
    <text evidence="1">The sequence shown here is derived from an EMBL/GenBank/DDBJ whole genome shotgun (WGS) entry which is preliminary data.</text>
</comment>
<keyword evidence="1" id="KW-0560">Oxidoreductase</keyword>
<dbReference type="EMBL" id="JBHUHQ010000009">
    <property type="protein sequence ID" value="MFD2043662.1"/>
    <property type="molecule type" value="Genomic_DNA"/>
</dbReference>
<organism evidence="1 2">
    <name type="scientific">Ornithinibacillus salinisoli</name>
    <dbReference type="NCBI Taxonomy" id="1848459"/>
    <lineage>
        <taxon>Bacteria</taxon>
        <taxon>Bacillati</taxon>
        <taxon>Bacillota</taxon>
        <taxon>Bacilli</taxon>
        <taxon>Bacillales</taxon>
        <taxon>Bacillaceae</taxon>
        <taxon>Ornithinibacillus</taxon>
    </lineage>
</organism>
<dbReference type="InterPro" id="IPR009078">
    <property type="entry name" value="Ferritin-like_SF"/>
</dbReference>
<gene>
    <name evidence="1" type="primary">paaC</name>
    <name evidence="1" type="ORF">ACFSJF_05140</name>
</gene>
<dbReference type="Proteomes" id="UP001597383">
    <property type="component" value="Unassembled WGS sequence"/>
</dbReference>
<evidence type="ECO:0000313" key="1">
    <source>
        <dbReference type="EMBL" id="MFD2043662.1"/>
    </source>
</evidence>
<dbReference type="EC" id="1.14.13.149" evidence="1"/>
<dbReference type="PANTHER" id="PTHR30458:SF0">
    <property type="entry name" value="1,2-PHENYLACETYL-COA EPOXIDASE, SUBUNIT C"/>
    <property type="match status" value="1"/>
</dbReference>
<dbReference type="PANTHER" id="PTHR30458">
    <property type="entry name" value="PHENYLACETIC ACID DEGRADATION PROTEIN PAA"/>
    <property type="match status" value="1"/>
</dbReference>
<dbReference type="InterPro" id="IPR007814">
    <property type="entry name" value="PaaA_PaaC"/>
</dbReference>
<proteinExistence type="predicted"/>